<name>A0A9P8TLK1_WICPI</name>
<reference evidence="1" key="1">
    <citation type="journal article" date="2021" name="Open Biol.">
        <title>Shared evolutionary footprints suggest mitochondrial oxidative damage underlies multiple complex I losses in fungi.</title>
        <authorList>
            <person name="Schikora-Tamarit M.A."/>
            <person name="Marcet-Houben M."/>
            <person name="Nosek J."/>
            <person name="Gabaldon T."/>
        </authorList>
    </citation>
    <scope>NUCLEOTIDE SEQUENCE</scope>
    <source>
        <strain evidence="1">CBS2887</strain>
    </source>
</reference>
<protein>
    <submittedName>
        <fullName evidence="1">Uncharacterized protein</fullName>
    </submittedName>
</protein>
<dbReference type="Proteomes" id="UP000774326">
    <property type="component" value="Unassembled WGS sequence"/>
</dbReference>
<evidence type="ECO:0000313" key="2">
    <source>
        <dbReference type="Proteomes" id="UP000774326"/>
    </source>
</evidence>
<gene>
    <name evidence="1" type="ORF">WICPIJ_005727</name>
</gene>
<comment type="caution">
    <text evidence="1">The sequence shown here is derived from an EMBL/GenBank/DDBJ whole genome shotgun (WGS) entry which is preliminary data.</text>
</comment>
<accession>A0A9P8TLK1</accession>
<keyword evidence="2" id="KW-1185">Reference proteome</keyword>
<sequence>MNLIASPLIQPLASMSGTDRNAIRVLRTDLLTFLMECLKNGNNFGTRFLKEYWSLSAAWSLMIFKASGWTHSLDKRSITEPMDADSSSFSFVMQSHSVFKIIETDSLFN</sequence>
<proteinExistence type="predicted"/>
<dbReference type="AlphaFoldDB" id="A0A9P8TLK1"/>
<organism evidence="1 2">
    <name type="scientific">Wickerhamomyces pijperi</name>
    <name type="common">Yeast</name>
    <name type="synonym">Pichia pijperi</name>
    <dbReference type="NCBI Taxonomy" id="599730"/>
    <lineage>
        <taxon>Eukaryota</taxon>
        <taxon>Fungi</taxon>
        <taxon>Dikarya</taxon>
        <taxon>Ascomycota</taxon>
        <taxon>Saccharomycotina</taxon>
        <taxon>Saccharomycetes</taxon>
        <taxon>Phaffomycetales</taxon>
        <taxon>Wickerhamomycetaceae</taxon>
        <taxon>Wickerhamomyces</taxon>
    </lineage>
</organism>
<evidence type="ECO:0000313" key="1">
    <source>
        <dbReference type="EMBL" id="KAH3683311.1"/>
    </source>
</evidence>
<dbReference type="EMBL" id="JAEUBG010003191">
    <property type="protein sequence ID" value="KAH3683311.1"/>
    <property type="molecule type" value="Genomic_DNA"/>
</dbReference>
<reference evidence="1" key="2">
    <citation type="submission" date="2021-01" db="EMBL/GenBank/DDBJ databases">
        <authorList>
            <person name="Schikora-Tamarit M.A."/>
        </authorList>
    </citation>
    <scope>NUCLEOTIDE SEQUENCE</scope>
    <source>
        <strain evidence="1">CBS2887</strain>
    </source>
</reference>